<proteinExistence type="predicted"/>
<comment type="caution">
    <text evidence="3">The sequence shown here is derived from an EMBL/GenBank/DDBJ whole genome shotgun (WGS) entry which is preliminary data.</text>
</comment>
<feature type="transmembrane region" description="Helical" evidence="1">
    <location>
        <begin position="210"/>
        <end position="228"/>
    </location>
</feature>
<feature type="transmembrane region" description="Helical" evidence="1">
    <location>
        <begin position="75"/>
        <end position="98"/>
    </location>
</feature>
<dbReference type="EMBL" id="VOLQ01000048">
    <property type="protein sequence ID" value="TWX63243.1"/>
    <property type="molecule type" value="Genomic_DNA"/>
</dbReference>
<dbReference type="Proteomes" id="UP000321525">
    <property type="component" value="Unassembled WGS sequence"/>
</dbReference>
<evidence type="ECO:0000256" key="1">
    <source>
        <dbReference type="SAM" id="Phobius"/>
    </source>
</evidence>
<gene>
    <name evidence="2" type="ORF">ESZ26_17870</name>
    <name evidence="3" type="ORF">ESZ27_17455</name>
</gene>
<dbReference type="Proteomes" id="UP000321917">
    <property type="component" value="Unassembled WGS sequence"/>
</dbReference>
<feature type="transmembrane region" description="Helical" evidence="1">
    <location>
        <begin position="146"/>
        <end position="165"/>
    </location>
</feature>
<reference evidence="3 5" key="1">
    <citation type="submission" date="2019-07" db="EMBL/GenBank/DDBJ databases">
        <title>Genomes of sea-ice associated Colwellia species.</title>
        <authorList>
            <person name="Bowman J.P."/>
        </authorList>
    </citation>
    <scope>NUCLEOTIDE SEQUENCE [LARGE SCALE GENOMIC DNA]</scope>
    <source>
        <strain evidence="2 4">ACAM 607</strain>
        <strain evidence="3 5">IC036</strain>
    </source>
</reference>
<organism evidence="3 5">
    <name type="scientific">Colwellia hornerae</name>
    <dbReference type="NCBI Taxonomy" id="89402"/>
    <lineage>
        <taxon>Bacteria</taxon>
        <taxon>Pseudomonadati</taxon>
        <taxon>Pseudomonadota</taxon>
        <taxon>Gammaproteobacteria</taxon>
        <taxon>Alteromonadales</taxon>
        <taxon>Colwelliaceae</taxon>
        <taxon>Colwellia</taxon>
    </lineage>
</organism>
<dbReference type="RefSeq" id="WP_146801006.1">
    <property type="nucleotide sequence ID" value="NZ_VOLP01000035.1"/>
</dbReference>
<keyword evidence="1" id="KW-1133">Transmembrane helix</keyword>
<dbReference type="AlphaFoldDB" id="A0A5C6Q331"/>
<sequence length="239" mass="27312">MSILTSCKWFIRLCIPKCFSDDICGDLEEEYSTIVHSTITQSANEKNQASMVANAWLIKHTCSICTHFILSKNNLLVLLVSVVVISISFLMILSVFWLSNLADARVLSDVLRQQWLAGNTYQIFLEPILWQSTFQLLSKPVDWNMWFYQPAIIYALTAFYILYNVTASIGISIIEHLLVSIILVLLPYILGNTLFFFIDIEMIKTGPIVAFMWLSTLYLIIPLGYQLVNKIKTNDSCFT</sequence>
<keyword evidence="1" id="KW-0812">Transmembrane</keyword>
<name>A0A5C6Q331_9GAMM</name>
<evidence type="ECO:0000313" key="4">
    <source>
        <dbReference type="Proteomes" id="UP000321525"/>
    </source>
</evidence>
<dbReference type="EMBL" id="VOLR01000036">
    <property type="protein sequence ID" value="TWX54353.1"/>
    <property type="molecule type" value="Genomic_DNA"/>
</dbReference>
<protein>
    <submittedName>
        <fullName evidence="3">Uncharacterized protein</fullName>
    </submittedName>
</protein>
<keyword evidence="4" id="KW-1185">Reference proteome</keyword>
<evidence type="ECO:0000313" key="3">
    <source>
        <dbReference type="EMBL" id="TWX63243.1"/>
    </source>
</evidence>
<evidence type="ECO:0000313" key="2">
    <source>
        <dbReference type="EMBL" id="TWX54353.1"/>
    </source>
</evidence>
<keyword evidence="1" id="KW-0472">Membrane</keyword>
<evidence type="ECO:0000313" key="5">
    <source>
        <dbReference type="Proteomes" id="UP000321917"/>
    </source>
</evidence>
<feature type="transmembrane region" description="Helical" evidence="1">
    <location>
        <begin position="177"/>
        <end position="198"/>
    </location>
</feature>
<accession>A0A5C6Q331</accession>